<keyword evidence="1" id="KW-0812">Transmembrane</keyword>
<name>A0ABR2ZKA6_9AGAR</name>
<feature type="transmembrane region" description="Helical" evidence="1">
    <location>
        <begin position="202"/>
        <end position="223"/>
    </location>
</feature>
<proteinExistence type="predicted"/>
<organism evidence="2 3">
    <name type="scientific">Marasmius tenuissimus</name>
    <dbReference type="NCBI Taxonomy" id="585030"/>
    <lineage>
        <taxon>Eukaryota</taxon>
        <taxon>Fungi</taxon>
        <taxon>Dikarya</taxon>
        <taxon>Basidiomycota</taxon>
        <taxon>Agaricomycotina</taxon>
        <taxon>Agaricomycetes</taxon>
        <taxon>Agaricomycetidae</taxon>
        <taxon>Agaricales</taxon>
        <taxon>Marasmiineae</taxon>
        <taxon>Marasmiaceae</taxon>
        <taxon>Marasmius</taxon>
    </lineage>
</organism>
<feature type="transmembrane region" description="Helical" evidence="1">
    <location>
        <begin position="115"/>
        <end position="137"/>
    </location>
</feature>
<evidence type="ECO:0000313" key="2">
    <source>
        <dbReference type="EMBL" id="KAL0061409.1"/>
    </source>
</evidence>
<feature type="non-terminal residue" evidence="2">
    <location>
        <position position="276"/>
    </location>
</feature>
<keyword evidence="1" id="KW-1133">Transmembrane helix</keyword>
<gene>
    <name evidence="2" type="ORF">AAF712_011753</name>
</gene>
<comment type="caution">
    <text evidence="2">The sequence shown here is derived from an EMBL/GenBank/DDBJ whole genome shotgun (WGS) entry which is preliminary data.</text>
</comment>
<dbReference type="EMBL" id="JBBXMP010000136">
    <property type="protein sequence ID" value="KAL0061409.1"/>
    <property type="molecule type" value="Genomic_DNA"/>
</dbReference>
<evidence type="ECO:0000256" key="1">
    <source>
        <dbReference type="SAM" id="Phobius"/>
    </source>
</evidence>
<keyword evidence="1" id="KW-0472">Membrane</keyword>
<feature type="transmembrane region" description="Helical" evidence="1">
    <location>
        <begin position="20"/>
        <end position="46"/>
    </location>
</feature>
<dbReference type="Proteomes" id="UP001437256">
    <property type="component" value="Unassembled WGS sequence"/>
</dbReference>
<reference evidence="2 3" key="1">
    <citation type="submission" date="2024-05" db="EMBL/GenBank/DDBJ databases">
        <title>A draft genome resource for the thread blight pathogen Marasmius tenuissimus strain MS-2.</title>
        <authorList>
            <person name="Yulfo-Soto G.E."/>
            <person name="Baruah I.K."/>
            <person name="Amoako-Attah I."/>
            <person name="Bukari Y."/>
            <person name="Meinhardt L.W."/>
            <person name="Bailey B.A."/>
            <person name="Cohen S.P."/>
        </authorList>
    </citation>
    <scope>NUCLEOTIDE SEQUENCE [LARGE SCALE GENOMIC DNA]</scope>
    <source>
        <strain evidence="2 3">MS-2</strain>
    </source>
</reference>
<sequence length="276" mass="30966">MSSIAARESLYKRISEADFRFVVLFPFITTSVHLFLYGLNVLLFWVGLGVLRRREQKKNVGNRLLRVALVSLFLLCSVSVPLSLVSVILDVKHAFCLALAGECSRESRLPKTVNIMHICILVILMIMTCIVDAILVFRSFVICGWQRKSYALALVTFCILFDGGSTAIRSRKMQLLHSPSEAATLNPTSSDSYFEILTFLDYVSLGFVLIHLLINGFLTSVIARKILLSRARQGLASTTGDRFRTLAILLVESFLLYLIGWAVFAACILSRLRNFM</sequence>
<protein>
    <recommendedName>
        <fullName evidence="4">Vomeronasal type-1 receptor</fullName>
    </recommendedName>
</protein>
<feature type="transmembrane region" description="Helical" evidence="1">
    <location>
        <begin position="243"/>
        <end position="272"/>
    </location>
</feature>
<evidence type="ECO:0000313" key="3">
    <source>
        <dbReference type="Proteomes" id="UP001437256"/>
    </source>
</evidence>
<feature type="transmembrane region" description="Helical" evidence="1">
    <location>
        <begin position="149"/>
        <end position="168"/>
    </location>
</feature>
<accession>A0ABR2ZKA6</accession>
<feature type="transmembrane region" description="Helical" evidence="1">
    <location>
        <begin position="67"/>
        <end position="89"/>
    </location>
</feature>
<keyword evidence="3" id="KW-1185">Reference proteome</keyword>
<evidence type="ECO:0008006" key="4">
    <source>
        <dbReference type="Google" id="ProtNLM"/>
    </source>
</evidence>